<dbReference type="Pfam" id="PF00379">
    <property type="entry name" value="Chitin_bind_4"/>
    <property type="match status" value="1"/>
</dbReference>
<evidence type="ECO:0000256" key="1">
    <source>
        <dbReference type="ARBA" id="ARBA00022460"/>
    </source>
</evidence>
<comment type="caution">
    <text evidence="5">The sequence shown here is derived from an EMBL/GenBank/DDBJ whole genome shotgun (WGS) entry which is preliminary data.</text>
</comment>
<proteinExistence type="predicted"/>
<sequence>MFSHHKKQLLEEPYLRLGSTSYSFITVLGVMSMLLLLLPLRCIDAVGYSYTRFVGPVAGPEHKIYVHDANVAANGKTHHHGGVPRLDYVAKAEYNFAYGVEDADAHILHNRNEMRDGDAVKGVYSLIDPDGALRVVKYTADDINGFQAEVIRNGVSSLHGQLQHDYKRAPPSEIINNYYKPDREQYHYPQSQTHLKADTSHKYYPSSNIYSPNLEQLPQINHEQYNPHKHYQPPPQPPIIYHFNNNNDDDDNDDDSGSDYRDEPKPQYEVHEKPNNYYNDKQEDDDVHYDENGHGHKSNNDDNVVDYKKKKQHPKEEDDDDDDDYDDEDESEELEEYDETVHNAHNSNESDEYY</sequence>
<dbReference type="PRINTS" id="PR00947">
    <property type="entry name" value="CUTICLE"/>
</dbReference>
<reference evidence="5 6" key="1">
    <citation type="journal article" date="2015" name="Nat. Commun.">
        <title>Lucilia cuprina genome unlocks parasitic fly biology to underpin future interventions.</title>
        <authorList>
            <person name="Anstead C.A."/>
            <person name="Korhonen P.K."/>
            <person name="Young N.D."/>
            <person name="Hall R.S."/>
            <person name="Jex A.R."/>
            <person name="Murali S.C."/>
            <person name="Hughes D.S."/>
            <person name="Lee S.F."/>
            <person name="Perry T."/>
            <person name="Stroehlein A.J."/>
            <person name="Ansell B.R."/>
            <person name="Breugelmans B."/>
            <person name="Hofmann A."/>
            <person name="Qu J."/>
            <person name="Dugan S."/>
            <person name="Lee S.L."/>
            <person name="Chao H."/>
            <person name="Dinh H."/>
            <person name="Han Y."/>
            <person name="Doddapaneni H.V."/>
            <person name="Worley K.C."/>
            <person name="Muzny D.M."/>
            <person name="Ioannidis P."/>
            <person name="Waterhouse R.M."/>
            <person name="Zdobnov E.M."/>
            <person name="James P.J."/>
            <person name="Bagnall N.H."/>
            <person name="Kotze A.C."/>
            <person name="Gibbs R.A."/>
            <person name="Richards S."/>
            <person name="Batterham P."/>
            <person name="Gasser R.B."/>
        </authorList>
    </citation>
    <scope>NUCLEOTIDE SEQUENCE [LARGE SCALE GENOMIC DNA]</scope>
    <source>
        <strain evidence="5 6">LS</strain>
        <tissue evidence="5">Full body</tissue>
    </source>
</reference>
<feature type="region of interest" description="Disordered" evidence="3">
    <location>
        <begin position="225"/>
        <end position="354"/>
    </location>
</feature>
<feature type="transmembrane region" description="Helical" evidence="4">
    <location>
        <begin position="21"/>
        <end position="40"/>
    </location>
</feature>
<feature type="compositionally biased region" description="Basic and acidic residues" evidence="3">
    <location>
        <begin position="289"/>
        <end position="300"/>
    </location>
</feature>
<feature type="compositionally biased region" description="Acidic residues" evidence="3">
    <location>
        <begin position="317"/>
        <end position="338"/>
    </location>
</feature>
<keyword evidence="4" id="KW-0472">Membrane</keyword>
<dbReference type="PROSITE" id="PS00233">
    <property type="entry name" value="CHIT_BIND_RR_1"/>
    <property type="match status" value="1"/>
</dbReference>
<evidence type="ECO:0000313" key="6">
    <source>
        <dbReference type="Proteomes" id="UP000037069"/>
    </source>
</evidence>
<keyword evidence="1 2" id="KW-0193">Cuticle</keyword>
<dbReference type="STRING" id="7375.A0A0L0BV08"/>
<evidence type="ECO:0000256" key="2">
    <source>
        <dbReference type="PROSITE-ProRule" id="PRU00497"/>
    </source>
</evidence>
<evidence type="ECO:0000313" key="5">
    <source>
        <dbReference type="EMBL" id="KNC23880.1"/>
    </source>
</evidence>
<organism evidence="5 6">
    <name type="scientific">Lucilia cuprina</name>
    <name type="common">Green bottle fly</name>
    <name type="synonym">Australian sheep blowfly</name>
    <dbReference type="NCBI Taxonomy" id="7375"/>
    <lineage>
        <taxon>Eukaryota</taxon>
        <taxon>Metazoa</taxon>
        <taxon>Ecdysozoa</taxon>
        <taxon>Arthropoda</taxon>
        <taxon>Hexapoda</taxon>
        <taxon>Insecta</taxon>
        <taxon>Pterygota</taxon>
        <taxon>Neoptera</taxon>
        <taxon>Endopterygota</taxon>
        <taxon>Diptera</taxon>
        <taxon>Brachycera</taxon>
        <taxon>Muscomorpha</taxon>
        <taxon>Oestroidea</taxon>
        <taxon>Calliphoridae</taxon>
        <taxon>Luciliinae</taxon>
        <taxon>Lucilia</taxon>
    </lineage>
</organism>
<dbReference type="OrthoDB" id="8195312at2759"/>
<keyword evidence="6" id="KW-1185">Reference proteome</keyword>
<accession>A0A0L0BV08</accession>
<dbReference type="PANTHER" id="PTHR12236">
    <property type="entry name" value="STRUCTURAL CONTITUENT OF CUTICLE"/>
    <property type="match status" value="1"/>
</dbReference>
<feature type="compositionally biased region" description="Basic and acidic residues" evidence="3">
    <location>
        <begin position="258"/>
        <end position="274"/>
    </location>
</feature>
<protein>
    <recommendedName>
        <fullName evidence="7">Cuticle protein 19</fullName>
    </recommendedName>
</protein>
<evidence type="ECO:0000256" key="3">
    <source>
        <dbReference type="SAM" id="MobiDB-lite"/>
    </source>
</evidence>
<dbReference type="GO" id="GO:0031012">
    <property type="term" value="C:extracellular matrix"/>
    <property type="evidence" value="ECO:0007669"/>
    <property type="project" value="TreeGrafter"/>
</dbReference>
<name>A0A0L0BV08_LUCCU</name>
<keyword evidence="4" id="KW-0812">Transmembrane</keyword>
<dbReference type="GO" id="GO:0042302">
    <property type="term" value="F:structural constituent of cuticle"/>
    <property type="evidence" value="ECO:0007669"/>
    <property type="project" value="UniProtKB-UniRule"/>
</dbReference>
<dbReference type="Proteomes" id="UP000037069">
    <property type="component" value="Unassembled WGS sequence"/>
</dbReference>
<dbReference type="GO" id="GO:0005615">
    <property type="term" value="C:extracellular space"/>
    <property type="evidence" value="ECO:0007669"/>
    <property type="project" value="TreeGrafter"/>
</dbReference>
<dbReference type="InterPro" id="IPR031311">
    <property type="entry name" value="CHIT_BIND_RR_consensus"/>
</dbReference>
<keyword evidence="4" id="KW-1133">Transmembrane helix</keyword>
<dbReference type="PROSITE" id="PS51155">
    <property type="entry name" value="CHIT_BIND_RR_2"/>
    <property type="match status" value="1"/>
</dbReference>
<dbReference type="AlphaFoldDB" id="A0A0L0BV08"/>
<feature type="compositionally biased region" description="Acidic residues" evidence="3">
    <location>
        <begin position="247"/>
        <end position="257"/>
    </location>
</feature>
<dbReference type="InterPro" id="IPR000618">
    <property type="entry name" value="Insect_cuticle"/>
</dbReference>
<dbReference type="EMBL" id="JRES01001294">
    <property type="protein sequence ID" value="KNC23880.1"/>
    <property type="molecule type" value="Genomic_DNA"/>
</dbReference>
<gene>
    <name evidence="5" type="ORF">FF38_05626</name>
</gene>
<dbReference type="PANTHER" id="PTHR12236:SF86">
    <property type="entry name" value="CCP84AC-RELATED"/>
    <property type="match status" value="1"/>
</dbReference>
<dbReference type="InterPro" id="IPR051217">
    <property type="entry name" value="Insect_Cuticle_Struc_Prot"/>
</dbReference>
<evidence type="ECO:0000256" key="4">
    <source>
        <dbReference type="SAM" id="Phobius"/>
    </source>
</evidence>
<evidence type="ECO:0008006" key="7">
    <source>
        <dbReference type="Google" id="ProtNLM"/>
    </source>
</evidence>